<dbReference type="RefSeq" id="WP_378059623.1">
    <property type="nucleotide sequence ID" value="NZ_JBHSIS010000020.1"/>
</dbReference>
<dbReference type="CDD" id="cd03134">
    <property type="entry name" value="GATase1_PfpI_like"/>
    <property type="match status" value="1"/>
</dbReference>
<evidence type="ECO:0000259" key="2">
    <source>
        <dbReference type="Pfam" id="PF01965"/>
    </source>
</evidence>
<dbReference type="PANTHER" id="PTHR42733:SF12">
    <property type="entry name" value="PROTEINASE"/>
    <property type="match status" value="1"/>
</dbReference>
<dbReference type="Gene3D" id="3.40.50.880">
    <property type="match status" value="1"/>
</dbReference>
<comment type="caution">
    <text evidence="3">The sequence shown here is derived from an EMBL/GenBank/DDBJ whole genome shotgun (WGS) entry which is preliminary data.</text>
</comment>
<dbReference type="InterPro" id="IPR006286">
    <property type="entry name" value="C56_PfpI-like"/>
</dbReference>
<reference evidence="4" key="1">
    <citation type="journal article" date="2019" name="Int. J. Syst. Evol. Microbiol.">
        <title>The Global Catalogue of Microorganisms (GCM) 10K type strain sequencing project: providing services to taxonomists for standard genome sequencing and annotation.</title>
        <authorList>
            <consortium name="The Broad Institute Genomics Platform"/>
            <consortium name="The Broad Institute Genome Sequencing Center for Infectious Disease"/>
            <person name="Wu L."/>
            <person name="Ma J."/>
        </authorList>
    </citation>
    <scope>NUCLEOTIDE SEQUENCE [LARGE SCALE GENOMIC DNA]</scope>
    <source>
        <strain evidence="4">ZS-22-S1</strain>
    </source>
</reference>
<dbReference type="EMBL" id="JBHSIS010000020">
    <property type="protein sequence ID" value="MFC4857633.1"/>
    <property type="molecule type" value="Genomic_DNA"/>
</dbReference>
<sequence>MPAIEGKRVAFLATDGVEQVELDRPWEAVTEAGGRPELVSLEAGDIQAFNHLDKGDTKHVDTAIDEASPDSYDALVLPGGVANGDFVRADERAVRFVRRFADSGKPIAVICHGGWVLAEADVVRGKTMTSWPSLKTDLRNAGATWVDQEVVTDNGLVSSRNPGDLDAFCAKAVEEIAEGVHV</sequence>
<dbReference type="Proteomes" id="UP001595859">
    <property type="component" value="Unassembled WGS sequence"/>
</dbReference>
<keyword evidence="3" id="KW-0315">Glutamine amidotransferase</keyword>
<organism evidence="3 4">
    <name type="scientific">Actinophytocola glycyrrhizae</name>
    <dbReference type="NCBI Taxonomy" id="2044873"/>
    <lineage>
        <taxon>Bacteria</taxon>
        <taxon>Bacillati</taxon>
        <taxon>Actinomycetota</taxon>
        <taxon>Actinomycetes</taxon>
        <taxon>Pseudonocardiales</taxon>
        <taxon>Pseudonocardiaceae</taxon>
    </lineage>
</organism>
<gene>
    <name evidence="3" type="ORF">ACFPCV_29395</name>
</gene>
<dbReference type="InterPro" id="IPR002818">
    <property type="entry name" value="DJ-1/PfpI"/>
</dbReference>
<name>A0ABV9S7C9_9PSEU</name>
<keyword evidence="4" id="KW-1185">Reference proteome</keyword>
<proteinExistence type="inferred from homology"/>
<accession>A0ABV9S7C9</accession>
<comment type="similarity">
    <text evidence="1">Belongs to the peptidase C56 family.</text>
</comment>
<feature type="domain" description="DJ-1/PfpI" evidence="2">
    <location>
        <begin position="7"/>
        <end position="175"/>
    </location>
</feature>
<protein>
    <submittedName>
        <fullName evidence="3">Type 1 glutamine amidotransferase domain-containing protein</fullName>
    </submittedName>
</protein>
<evidence type="ECO:0000313" key="3">
    <source>
        <dbReference type="EMBL" id="MFC4857633.1"/>
    </source>
</evidence>
<dbReference type="NCBIfam" id="TIGR01382">
    <property type="entry name" value="PfpI"/>
    <property type="match status" value="1"/>
</dbReference>
<dbReference type="PANTHER" id="PTHR42733">
    <property type="entry name" value="DJ-1 PROTEIN"/>
    <property type="match status" value="1"/>
</dbReference>
<evidence type="ECO:0000256" key="1">
    <source>
        <dbReference type="ARBA" id="ARBA00008542"/>
    </source>
</evidence>
<evidence type="ECO:0000313" key="4">
    <source>
        <dbReference type="Proteomes" id="UP001595859"/>
    </source>
</evidence>
<dbReference type="PROSITE" id="PS51276">
    <property type="entry name" value="PEPTIDASE_C56_PFPI"/>
    <property type="match status" value="1"/>
</dbReference>
<dbReference type="InterPro" id="IPR029062">
    <property type="entry name" value="Class_I_gatase-like"/>
</dbReference>
<dbReference type="Pfam" id="PF01965">
    <property type="entry name" value="DJ-1_PfpI"/>
    <property type="match status" value="1"/>
</dbReference>
<dbReference type="SUPFAM" id="SSF52317">
    <property type="entry name" value="Class I glutamine amidotransferase-like"/>
    <property type="match status" value="1"/>
</dbReference>